<reference evidence="9 10" key="1">
    <citation type="journal article" date="2019" name="Sci. Rep.">
        <title>Nanopore sequencing improves the draft genome of the human pathogenic amoeba Naegleria fowleri.</title>
        <authorList>
            <person name="Liechti N."/>
            <person name="Schurch N."/>
            <person name="Bruggmann R."/>
            <person name="Wittwer M."/>
        </authorList>
    </citation>
    <scope>NUCLEOTIDE SEQUENCE [LARGE SCALE GENOMIC DNA]</scope>
    <source>
        <strain evidence="9 10">ATCC 30894</strain>
    </source>
</reference>
<feature type="transmembrane region" description="Helical" evidence="7">
    <location>
        <begin position="894"/>
        <end position="916"/>
    </location>
</feature>
<dbReference type="SMART" id="SM00044">
    <property type="entry name" value="CYCc"/>
    <property type="match status" value="1"/>
</dbReference>
<keyword evidence="4 7" id="KW-1133">Transmembrane helix</keyword>
<proteinExistence type="predicted"/>
<accession>A0A6A5CB62</accession>
<dbReference type="NCBIfam" id="TIGR00229">
    <property type="entry name" value="sensory_box"/>
    <property type="match status" value="1"/>
</dbReference>
<feature type="transmembrane region" description="Helical" evidence="7">
    <location>
        <begin position="322"/>
        <end position="347"/>
    </location>
</feature>
<dbReference type="InterPro" id="IPR035965">
    <property type="entry name" value="PAS-like_dom_sf"/>
</dbReference>
<dbReference type="Pfam" id="PF00211">
    <property type="entry name" value="Guanylate_cyc"/>
    <property type="match status" value="1"/>
</dbReference>
<dbReference type="OrthoDB" id="10455096at2759"/>
<name>A0A6A5CB62_NAEFO</name>
<dbReference type="SUPFAM" id="SSF55785">
    <property type="entry name" value="PYP-like sensor domain (PAS domain)"/>
    <property type="match status" value="1"/>
</dbReference>
<evidence type="ECO:0000256" key="1">
    <source>
        <dbReference type="ARBA" id="ARBA00004370"/>
    </source>
</evidence>
<dbReference type="Gene3D" id="6.10.250.780">
    <property type="match status" value="1"/>
</dbReference>
<dbReference type="EMBL" id="VFQX01000002">
    <property type="protein sequence ID" value="KAF0984511.1"/>
    <property type="molecule type" value="Genomic_DNA"/>
</dbReference>
<dbReference type="GeneID" id="68107628"/>
<evidence type="ECO:0000313" key="9">
    <source>
        <dbReference type="EMBL" id="KAF0984511.1"/>
    </source>
</evidence>
<dbReference type="Proteomes" id="UP000444721">
    <property type="component" value="Unassembled WGS sequence"/>
</dbReference>
<dbReference type="CDD" id="cd00130">
    <property type="entry name" value="PAS"/>
    <property type="match status" value="1"/>
</dbReference>
<dbReference type="PROSITE" id="PS50125">
    <property type="entry name" value="GUANYLATE_CYCLASE_2"/>
    <property type="match status" value="1"/>
</dbReference>
<dbReference type="InterPro" id="IPR029787">
    <property type="entry name" value="Nucleotide_cyclase"/>
</dbReference>
<dbReference type="VEuPathDB" id="AmoebaDB:NF0005670"/>
<evidence type="ECO:0000256" key="7">
    <source>
        <dbReference type="SAM" id="Phobius"/>
    </source>
</evidence>
<dbReference type="GO" id="GO:0000166">
    <property type="term" value="F:nucleotide binding"/>
    <property type="evidence" value="ECO:0007669"/>
    <property type="project" value="UniProtKB-KW"/>
</dbReference>
<dbReference type="VEuPathDB" id="AmoebaDB:FDP41_000410"/>
<dbReference type="Pfam" id="PF13426">
    <property type="entry name" value="PAS_9"/>
    <property type="match status" value="1"/>
</dbReference>
<feature type="transmembrane region" description="Helical" evidence="7">
    <location>
        <begin position="289"/>
        <end position="310"/>
    </location>
</feature>
<sequence length="1465" mass="168108">MSTRLQNPINLSSTLNKCQILQNPSNNDPQPQDPTLFTLFNTLKLEKPIHPLLCLFIHVYMILQTLSLGLNMDYHWGSYGRTVQHVFISFSSFGVQFLEYYEGFIAILVVAIVWQLVVILLLVATFRASKNGKYFKEIRKASRLAFVIMFFLSGPLTYGMALGFWNCDDSSSSDVMNLRIFPSIPCWNSTNSVLAILSLMVILTQIVTSFMTVTVFCDTFLTSKAFFILEDPYLMSYVTASNQLYIILSIATPYHVMYLRPIYYMIISMIFCVLLLRYLPFIRRRANSFYGGIGMARVGIGIGSLVSSIINPLDEWQNGLVLTFSPIVAGLIGFGLGCVVTELYTFYLLRKGQHILEECIEQMTMSGENPLTPSMDLVALYFNLYSKHVNCLIQSSLKSSTWSESPHHRRRILIEDVLKVIQQQQPSTDMLEHLPCRSLILLSLFLSCSKKNTQKFAIRLLMKAQQKCPSYDYFTRYTISFRLRELHYENGKASVANSEFVLNRVKSNLPKLRKQTYLFWRSVQLGIFNVHEILQEMNSLSLDCETSLHTIMRERDDEDVIKLYASFMEECKFEKVTIEDEFAQKENELLLEDGQNQEESLEVDSLKEEDFAGNQQEIFSNTIRKQVGNDNIQIGLLTLMCVITFLFVMGLVTCDLASTEKHDFNSIMLKVSRVNALPYLAVSELAVLGNTSFGNLTRAETILTRSVEWIDHFENSYEMDVPSLMKQNLNNFSQDFVFKDNSNPPRVVKKTSVMWFVQKLKTRIKDLVDHYSSQMMDTTLENYQILSLNLESSTRSISQFITLLRQYHSQSIEKSTIEFIASFTSVTFLFILYMIFNSGVCYLFIRKRNAILNLFQQIPKKEIEKVLENLVQKIDQNKDLTESRKRKVSIPKHAMIIVCLIFVLFIFMTCLGMILSDGLKKLNTERIYSIKMDHEANLFTISQSLKYYTLLLIQQQMTRINSSDIHTNRTLLETTTRMTQHVEQFQKEWNSLIHGSPQDEFYSLLGMSHSMDRILLGSSDRKMSTNISAISLTSLSRNLLSNTLKLNSWLLNTSNVHEFDNLDLFEFYFSNIYTPSNQFMDGLLQFMQLTFEELTVNGQRDFIIISTLLSFVTLSPLMYLIYSYGSSISHENHQIRLQLNQLPWEILDSTHNIHNFIFHGTLYDFEKHLRSKKVKNTKEKAILEACITGAVICSSFGVVEIFNTSASKMFDYRPEQVIGSPLEKLFDKNSCSVLVPILNKMGSSMNSYGENVELVGMRKNGSTFPVEVRISVSNLEGRNIISCFLKDLTTDKEQVKQLDEEKKKSEALLLTIMPEHVARKLKLGEQFIADKLDDVTCLFSDLVGFKEASLFMSAIEIVKTLNDIINKFDEACVKHHLEKIKTISEKYFCSGGLKENEKSFDTHHSERCLLFAIDLFGVMHEFNEYSEQKINIRIGINCGSVAAGVIGVLKFAYDLWGDTVNTASR</sequence>
<feature type="transmembrane region" description="Helical" evidence="7">
    <location>
        <begin position="634"/>
        <end position="652"/>
    </location>
</feature>
<dbReference type="GO" id="GO:0016829">
    <property type="term" value="F:lyase activity"/>
    <property type="evidence" value="ECO:0007669"/>
    <property type="project" value="UniProtKB-KW"/>
</dbReference>
<comment type="caution">
    <text evidence="9">The sequence shown here is derived from an EMBL/GenBank/DDBJ whole genome shotgun (WGS) entry which is preliminary data.</text>
</comment>
<dbReference type="PANTHER" id="PTHR11920:SF335">
    <property type="entry name" value="GUANYLATE CYCLASE"/>
    <property type="match status" value="1"/>
</dbReference>
<dbReference type="InterPro" id="IPR050401">
    <property type="entry name" value="Cyclic_nucleotide_synthase"/>
</dbReference>
<keyword evidence="10" id="KW-1185">Reference proteome</keyword>
<dbReference type="InterPro" id="IPR001054">
    <property type="entry name" value="A/G_cyclase"/>
</dbReference>
<dbReference type="Gene3D" id="3.30.450.20">
    <property type="entry name" value="PAS domain"/>
    <property type="match status" value="1"/>
</dbReference>
<feature type="transmembrane region" description="Helical" evidence="7">
    <location>
        <begin position="193"/>
        <end position="221"/>
    </location>
</feature>
<evidence type="ECO:0000256" key="5">
    <source>
        <dbReference type="ARBA" id="ARBA00023136"/>
    </source>
</evidence>
<dbReference type="SUPFAM" id="SSF55073">
    <property type="entry name" value="Nucleotide cyclase"/>
    <property type="match status" value="1"/>
</dbReference>
<evidence type="ECO:0000256" key="2">
    <source>
        <dbReference type="ARBA" id="ARBA00022692"/>
    </source>
</evidence>
<dbReference type="VEuPathDB" id="AmoebaDB:NfTy_000950"/>
<feature type="transmembrane region" description="Helical" evidence="7">
    <location>
        <begin position="104"/>
        <end position="123"/>
    </location>
</feature>
<gene>
    <name evidence="9" type="ORF">FDP41_000410</name>
</gene>
<evidence type="ECO:0000256" key="3">
    <source>
        <dbReference type="ARBA" id="ARBA00022741"/>
    </source>
</evidence>
<feature type="transmembrane region" description="Helical" evidence="7">
    <location>
        <begin position="262"/>
        <end position="282"/>
    </location>
</feature>
<feature type="transmembrane region" description="Helical" evidence="7">
    <location>
        <begin position="49"/>
        <end position="70"/>
    </location>
</feature>
<evidence type="ECO:0000256" key="4">
    <source>
        <dbReference type="ARBA" id="ARBA00022989"/>
    </source>
</evidence>
<evidence type="ECO:0000313" key="10">
    <source>
        <dbReference type="Proteomes" id="UP000444721"/>
    </source>
</evidence>
<dbReference type="VEuPathDB" id="AmoebaDB:NF0022680"/>
<protein>
    <recommendedName>
        <fullName evidence="8">Guanylate cyclase domain-containing protein</fullName>
    </recommendedName>
</protein>
<feature type="domain" description="Guanylate cyclase" evidence="8">
    <location>
        <begin position="1336"/>
        <end position="1465"/>
    </location>
</feature>
<dbReference type="GO" id="GO:0009190">
    <property type="term" value="P:cyclic nucleotide biosynthetic process"/>
    <property type="evidence" value="ECO:0007669"/>
    <property type="project" value="InterPro"/>
</dbReference>
<evidence type="ECO:0000256" key="6">
    <source>
        <dbReference type="ARBA" id="ARBA00023239"/>
    </source>
</evidence>
<feature type="transmembrane region" description="Helical" evidence="7">
    <location>
        <begin position="144"/>
        <end position="165"/>
    </location>
</feature>
<dbReference type="SMART" id="SM00091">
    <property type="entry name" value="PAS"/>
    <property type="match status" value="1"/>
</dbReference>
<keyword evidence="5 7" id="KW-0472">Membrane</keyword>
<dbReference type="GO" id="GO:0035556">
    <property type="term" value="P:intracellular signal transduction"/>
    <property type="evidence" value="ECO:0007669"/>
    <property type="project" value="InterPro"/>
</dbReference>
<evidence type="ECO:0000259" key="8">
    <source>
        <dbReference type="PROSITE" id="PS50125"/>
    </source>
</evidence>
<dbReference type="Gene3D" id="3.30.70.1230">
    <property type="entry name" value="Nucleotide cyclase"/>
    <property type="match status" value="1"/>
</dbReference>
<feature type="transmembrane region" description="Helical" evidence="7">
    <location>
        <begin position="819"/>
        <end position="845"/>
    </location>
</feature>
<feature type="transmembrane region" description="Helical" evidence="7">
    <location>
        <begin position="233"/>
        <end position="256"/>
    </location>
</feature>
<dbReference type="OMA" id="THHSERC"/>
<dbReference type="RefSeq" id="XP_044569224.1">
    <property type="nucleotide sequence ID" value="XM_044707478.1"/>
</dbReference>
<keyword evidence="6" id="KW-0456">Lyase</keyword>
<keyword evidence="2 7" id="KW-0812">Transmembrane</keyword>
<dbReference type="CDD" id="cd07302">
    <property type="entry name" value="CHD"/>
    <property type="match status" value="1"/>
</dbReference>
<organism evidence="9 10">
    <name type="scientific">Naegleria fowleri</name>
    <name type="common">Brain eating amoeba</name>
    <dbReference type="NCBI Taxonomy" id="5763"/>
    <lineage>
        <taxon>Eukaryota</taxon>
        <taxon>Discoba</taxon>
        <taxon>Heterolobosea</taxon>
        <taxon>Tetramitia</taxon>
        <taxon>Eutetramitia</taxon>
        <taxon>Vahlkampfiidae</taxon>
        <taxon>Naegleria</taxon>
    </lineage>
</organism>
<keyword evidence="3" id="KW-0547">Nucleotide-binding</keyword>
<dbReference type="GO" id="GO:0016020">
    <property type="term" value="C:membrane"/>
    <property type="evidence" value="ECO:0007669"/>
    <property type="project" value="UniProtKB-SubCell"/>
</dbReference>
<comment type="subcellular location">
    <subcellularLocation>
        <location evidence="1">Membrane</location>
    </subcellularLocation>
</comment>
<dbReference type="InterPro" id="IPR000014">
    <property type="entry name" value="PAS"/>
</dbReference>
<dbReference type="PANTHER" id="PTHR11920">
    <property type="entry name" value="GUANYLYL CYCLASE"/>
    <property type="match status" value="1"/>
</dbReference>